<reference evidence="2 3" key="1">
    <citation type="submission" date="2020-08" db="EMBL/GenBank/DDBJ databases">
        <title>Bridging the membrane lipid divide: bacteria of the FCB group superphylum have the potential to synthesize archaeal ether lipids.</title>
        <authorList>
            <person name="Villanueva L."/>
            <person name="Von Meijenfeldt F.A.B."/>
            <person name="Westbye A.B."/>
            <person name="Yadav S."/>
            <person name="Hopmans E.C."/>
            <person name="Dutilh B.E."/>
            <person name="Sinninghe Damste J.S."/>
        </authorList>
    </citation>
    <scope>NUCLEOTIDE SEQUENCE [LARGE SCALE GENOMIC DNA]</scope>
    <source>
        <strain evidence="2">NIOZ-UU27</strain>
    </source>
</reference>
<dbReference type="InterPro" id="IPR016032">
    <property type="entry name" value="Sig_transdc_resp-reg_C-effctor"/>
</dbReference>
<dbReference type="EMBL" id="JACNJD010000077">
    <property type="protein sequence ID" value="MBC8176045.1"/>
    <property type="molecule type" value="Genomic_DNA"/>
</dbReference>
<accession>A0A8J6T1Q3</accession>
<dbReference type="InterPro" id="IPR000792">
    <property type="entry name" value="Tscrpt_reg_LuxR_C"/>
</dbReference>
<dbReference type="GO" id="GO:0006355">
    <property type="term" value="P:regulation of DNA-templated transcription"/>
    <property type="evidence" value="ECO:0007669"/>
    <property type="project" value="InterPro"/>
</dbReference>
<proteinExistence type="predicted"/>
<gene>
    <name evidence="2" type="ORF">H8E19_01465</name>
</gene>
<name>A0A8J6T1Q3_9DELT</name>
<dbReference type="SUPFAM" id="SSF46894">
    <property type="entry name" value="C-terminal effector domain of the bipartite response regulators"/>
    <property type="match status" value="1"/>
</dbReference>
<evidence type="ECO:0000313" key="2">
    <source>
        <dbReference type="EMBL" id="MBC8176045.1"/>
    </source>
</evidence>
<dbReference type="Pfam" id="PF00196">
    <property type="entry name" value="GerE"/>
    <property type="match status" value="1"/>
</dbReference>
<sequence>MFIAVTTVKGHLQNIYGKLNVRGRRKNPFPIGSI</sequence>
<comment type="caution">
    <text evidence="2">The sequence shown here is derived from an EMBL/GenBank/DDBJ whole genome shotgun (WGS) entry which is preliminary data.</text>
</comment>
<protein>
    <recommendedName>
        <fullName evidence="1">HTH luxR-type domain-containing protein</fullName>
    </recommendedName>
</protein>
<dbReference type="InterPro" id="IPR036388">
    <property type="entry name" value="WH-like_DNA-bd_sf"/>
</dbReference>
<feature type="domain" description="HTH luxR-type" evidence="1">
    <location>
        <begin position="1"/>
        <end position="25"/>
    </location>
</feature>
<dbReference type="GO" id="GO:0003677">
    <property type="term" value="F:DNA binding"/>
    <property type="evidence" value="ECO:0007669"/>
    <property type="project" value="InterPro"/>
</dbReference>
<dbReference type="Proteomes" id="UP000650524">
    <property type="component" value="Unassembled WGS sequence"/>
</dbReference>
<dbReference type="Gene3D" id="1.10.10.10">
    <property type="entry name" value="Winged helix-like DNA-binding domain superfamily/Winged helix DNA-binding domain"/>
    <property type="match status" value="1"/>
</dbReference>
<organism evidence="2 3">
    <name type="scientific">Candidatus Desulfacyla euxinica</name>
    <dbReference type="NCBI Taxonomy" id="2841693"/>
    <lineage>
        <taxon>Bacteria</taxon>
        <taxon>Deltaproteobacteria</taxon>
        <taxon>Candidatus Desulfacyla</taxon>
    </lineage>
</organism>
<evidence type="ECO:0000313" key="3">
    <source>
        <dbReference type="Proteomes" id="UP000650524"/>
    </source>
</evidence>
<dbReference type="AlphaFoldDB" id="A0A8J6T1Q3"/>
<evidence type="ECO:0000259" key="1">
    <source>
        <dbReference type="Pfam" id="PF00196"/>
    </source>
</evidence>